<comment type="caution">
    <text evidence="2">The sequence shown here is derived from an EMBL/GenBank/DDBJ whole genome shotgun (WGS) entry which is preliminary data.</text>
</comment>
<gene>
    <name evidence="2" type="ORF">MEDL_28302</name>
</gene>
<dbReference type="EMBL" id="CAJPWZ010001410">
    <property type="protein sequence ID" value="CAG2214451.1"/>
    <property type="molecule type" value="Genomic_DNA"/>
</dbReference>
<evidence type="ECO:0000256" key="1">
    <source>
        <dbReference type="SAM" id="MobiDB-lite"/>
    </source>
</evidence>
<feature type="compositionally biased region" description="Gly residues" evidence="1">
    <location>
        <begin position="212"/>
        <end position="228"/>
    </location>
</feature>
<feature type="compositionally biased region" description="Gly residues" evidence="1">
    <location>
        <begin position="342"/>
        <end position="354"/>
    </location>
</feature>
<keyword evidence="3" id="KW-1185">Reference proteome</keyword>
<accession>A0A8S3S051</accession>
<name>A0A8S3S051_MYTED</name>
<evidence type="ECO:0000313" key="3">
    <source>
        <dbReference type="Proteomes" id="UP000683360"/>
    </source>
</evidence>
<dbReference type="AlphaFoldDB" id="A0A8S3S051"/>
<feature type="region of interest" description="Disordered" evidence="1">
    <location>
        <begin position="212"/>
        <end position="240"/>
    </location>
</feature>
<feature type="region of interest" description="Disordered" evidence="1">
    <location>
        <begin position="156"/>
        <end position="193"/>
    </location>
</feature>
<protein>
    <submittedName>
        <fullName evidence="2">Uncharacterized protein</fullName>
    </submittedName>
</protein>
<reference evidence="2" key="1">
    <citation type="submission" date="2021-03" db="EMBL/GenBank/DDBJ databases">
        <authorList>
            <person name="Bekaert M."/>
        </authorList>
    </citation>
    <scope>NUCLEOTIDE SEQUENCE</scope>
</reference>
<proteinExistence type="predicted"/>
<feature type="region of interest" description="Disordered" evidence="1">
    <location>
        <begin position="338"/>
        <end position="386"/>
    </location>
</feature>
<sequence>MPKASEILREYLKNARNKSDNTVDAKHFLKNISKTNDRSLSKLQSLALKILICHSESFVTSLGILLERLYEKVSISFVTEKGVDIIRCIGTFVDLRTVKTKINAKQDLFEKYSQIEIQANLYFLVNCDVKWRGKNVIIVTDTLIVFGDEEHFSMDVSGKHGPSHYKKEARNETESDSDGFAGEPGMHGESGGNVQIIANDFQNAEYMHVLSGGGKGSDGQDGGSGEDGINGEDGKGISEEDFNKRFPDVAHFTGSTVFNNFRALKKNNTFTTKSDEFATGCFSTMESSFKSGEYYFNGVTDDNYAVEYGCWSNNAFLGLTSLVGYSNRVSYCVCSGQPGSSGTPGGNGGKGGVGGKRRCGSDGKDGKGGIGGKNGKQGNDRAHVCPSQARPTRMYTGHLCIVAYETSTCDMSYCPKRKKYIDIKRNASEYPTLQRCKDGEKGHNDKRVNNRMTETSRTKKAPIVFKTIKERFQNIFNSKDDNVNFHDNFEENASKIIDLTSYSTSQHNRKMIKDTREYVYKNEIQSKQLAPLCIAKRVLISMIHQWQHLKEINI</sequence>
<evidence type="ECO:0000313" key="2">
    <source>
        <dbReference type="EMBL" id="CAG2214451.1"/>
    </source>
</evidence>
<organism evidence="2 3">
    <name type="scientific">Mytilus edulis</name>
    <name type="common">Blue mussel</name>
    <dbReference type="NCBI Taxonomy" id="6550"/>
    <lineage>
        <taxon>Eukaryota</taxon>
        <taxon>Metazoa</taxon>
        <taxon>Spiralia</taxon>
        <taxon>Lophotrochozoa</taxon>
        <taxon>Mollusca</taxon>
        <taxon>Bivalvia</taxon>
        <taxon>Autobranchia</taxon>
        <taxon>Pteriomorphia</taxon>
        <taxon>Mytilida</taxon>
        <taxon>Mytiloidea</taxon>
        <taxon>Mytilidae</taxon>
        <taxon>Mytilinae</taxon>
        <taxon>Mytilus</taxon>
    </lineage>
</organism>
<dbReference type="Proteomes" id="UP000683360">
    <property type="component" value="Unassembled WGS sequence"/>
</dbReference>